<dbReference type="GeneTree" id="ENSGT00940000156800"/>
<keyword evidence="3" id="KW-0067">ATP-binding</keyword>
<dbReference type="SMART" id="SM00490">
    <property type="entry name" value="HELICc"/>
    <property type="match status" value="1"/>
</dbReference>
<dbReference type="Pfam" id="PF00270">
    <property type="entry name" value="DEAD"/>
    <property type="match status" value="1"/>
</dbReference>
<dbReference type="SMART" id="SM00487">
    <property type="entry name" value="DEXDc"/>
    <property type="match status" value="1"/>
</dbReference>
<evidence type="ECO:0000256" key="4">
    <source>
        <dbReference type="ARBA" id="ARBA00023125"/>
    </source>
</evidence>
<evidence type="ECO:0000256" key="9">
    <source>
        <dbReference type="ARBA" id="ARBA00044542"/>
    </source>
</evidence>
<dbReference type="GO" id="GO:0043138">
    <property type="term" value="F:3'-5' DNA helicase activity"/>
    <property type="evidence" value="ECO:0007669"/>
    <property type="project" value="UniProtKB-EC"/>
</dbReference>
<dbReference type="GO" id="GO:0003677">
    <property type="term" value="F:DNA binding"/>
    <property type="evidence" value="ECO:0007669"/>
    <property type="project" value="UniProtKB-KW"/>
</dbReference>
<evidence type="ECO:0000256" key="8">
    <source>
        <dbReference type="ARBA" id="ARBA00034808"/>
    </source>
</evidence>
<dbReference type="EC" id="5.6.2.4" evidence="8"/>
<dbReference type="GO" id="GO:0005634">
    <property type="term" value="C:nucleus"/>
    <property type="evidence" value="ECO:0007669"/>
    <property type="project" value="TreeGrafter"/>
</dbReference>
<feature type="domain" description="Helicase C-terminal" evidence="11">
    <location>
        <begin position="214"/>
        <end position="367"/>
    </location>
</feature>
<keyword evidence="6" id="KW-0539">Nucleus</keyword>
<dbReference type="GO" id="GO:0005737">
    <property type="term" value="C:cytoplasm"/>
    <property type="evidence" value="ECO:0007669"/>
    <property type="project" value="TreeGrafter"/>
</dbReference>
<dbReference type="Pfam" id="PF00271">
    <property type="entry name" value="Helicase_C"/>
    <property type="match status" value="1"/>
</dbReference>
<dbReference type="AlphaFoldDB" id="A0A3Q1GRE8"/>
<organism evidence="12 13">
    <name type="scientific">Acanthochromis polyacanthus</name>
    <name type="common">spiny chromis</name>
    <dbReference type="NCBI Taxonomy" id="80966"/>
    <lineage>
        <taxon>Eukaryota</taxon>
        <taxon>Metazoa</taxon>
        <taxon>Chordata</taxon>
        <taxon>Craniata</taxon>
        <taxon>Vertebrata</taxon>
        <taxon>Euteleostomi</taxon>
        <taxon>Actinopterygii</taxon>
        <taxon>Neopterygii</taxon>
        <taxon>Teleostei</taxon>
        <taxon>Neoteleostei</taxon>
        <taxon>Acanthomorphata</taxon>
        <taxon>Ovalentaria</taxon>
        <taxon>Pomacentridae</taxon>
        <taxon>Acanthochromis</taxon>
    </lineage>
</organism>
<sequence>MKDTSFSRALSSVLHGLNLSLKQQQEAALKAFLFKKDVFATLPTGFGKSLIYQLAPLVAKTMGLYTNSVVVVVSPLVALMEQQVKEASKLGVTAMQLGEQSDKEIFSGKAQLLFGSPEAWLLNDKWRRLLSSQTDLVGVVVDEVHLTYKWYVFPVFNSLNCTPVLALTASADLESRTKVIRLLFLENAMVLMESPNRLNIRLGLHRISGTSMDSLNWIVEEIKNKGLSLSPIIIYCRTLKAIGRVFCYLKAELENTLVGMYHSQTLPPNKSYVLSPFSGEGNCRVAVATTALGMGLNFPNVSHVVLYGVPEDVEGIVQETGRAGRNGAQSHAVIYCIKQHTNVDHKVKALLKSGQTTCLRKSLYSHFDKDPVSNVPGHLCCTYCHLKCVCHQDGCNEPLPL</sequence>
<dbReference type="InParanoid" id="A0A3Q1GRE8"/>
<dbReference type="PROSITE" id="PS51194">
    <property type="entry name" value="HELICASE_CTER"/>
    <property type="match status" value="1"/>
</dbReference>
<keyword evidence="13" id="KW-1185">Reference proteome</keyword>
<dbReference type="GO" id="GO:0009378">
    <property type="term" value="F:four-way junction helicase activity"/>
    <property type="evidence" value="ECO:0007669"/>
    <property type="project" value="TreeGrafter"/>
</dbReference>
<dbReference type="InterPro" id="IPR014001">
    <property type="entry name" value="Helicase_ATP-bd"/>
</dbReference>
<evidence type="ECO:0000256" key="2">
    <source>
        <dbReference type="ARBA" id="ARBA00022741"/>
    </source>
</evidence>
<reference evidence="12" key="1">
    <citation type="submission" date="2025-08" db="UniProtKB">
        <authorList>
            <consortium name="Ensembl"/>
        </authorList>
    </citation>
    <scope>IDENTIFICATION</scope>
</reference>
<dbReference type="Gene3D" id="3.40.50.300">
    <property type="entry name" value="P-loop containing nucleotide triphosphate hydrolases"/>
    <property type="match status" value="2"/>
</dbReference>
<evidence type="ECO:0000256" key="6">
    <source>
        <dbReference type="ARBA" id="ARBA00023242"/>
    </source>
</evidence>
<evidence type="ECO:0000256" key="3">
    <source>
        <dbReference type="ARBA" id="ARBA00022840"/>
    </source>
</evidence>
<evidence type="ECO:0000259" key="10">
    <source>
        <dbReference type="PROSITE" id="PS51192"/>
    </source>
</evidence>
<keyword evidence="5" id="KW-0413">Isomerase</keyword>
<comment type="similarity">
    <text evidence="1">Belongs to the helicase family. RecQ subfamily.</text>
</comment>
<dbReference type="GO" id="GO:0005694">
    <property type="term" value="C:chromosome"/>
    <property type="evidence" value="ECO:0007669"/>
    <property type="project" value="TreeGrafter"/>
</dbReference>
<dbReference type="InterPro" id="IPR027417">
    <property type="entry name" value="P-loop_NTPase"/>
</dbReference>
<evidence type="ECO:0000259" key="11">
    <source>
        <dbReference type="PROSITE" id="PS51194"/>
    </source>
</evidence>
<protein>
    <recommendedName>
        <fullName evidence="8">DNA 3'-5' helicase</fullName>
        <ecNumber evidence="8">5.6.2.4</ecNumber>
    </recommendedName>
    <alternativeName>
        <fullName evidence="9">DNA 3'-5' helicase BLM</fullName>
    </alternativeName>
</protein>
<name>A0A3Q1GRE8_9TELE</name>
<dbReference type="PROSITE" id="PS51192">
    <property type="entry name" value="HELICASE_ATP_BIND_1"/>
    <property type="match status" value="1"/>
</dbReference>
<keyword evidence="4" id="KW-0238">DNA-binding</keyword>
<dbReference type="PANTHER" id="PTHR13710:SF153">
    <property type="entry name" value="RECQ-LIKE DNA HELICASE BLM"/>
    <property type="match status" value="1"/>
</dbReference>
<keyword evidence="2" id="KW-0547">Nucleotide-binding</keyword>
<proteinExistence type="inferred from homology"/>
<reference evidence="12" key="2">
    <citation type="submission" date="2025-09" db="UniProtKB">
        <authorList>
            <consortium name="Ensembl"/>
        </authorList>
    </citation>
    <scope>IDENTIFICATION</scope>
</reference>
<dbReference type="GO" id="GO:0005524">
    <property type="term" value="F:ATP binding"/>
    <property type="evidence" value="ECO:0007669"/>
    <property type="project" value="UniProtKB-KW"/>
</dbReference>
<evidence type="ECO:0000256" key="1">
    <source>
        <dbReference type="ARBA" id="ARBA00005446"/>
    </source>
</evidence>
<evidence type="ECO:0000256" key="7">
    <source>
        <dbReference type="ARBA" id="ARBA00034617"/>
    </source>
</evidence>
<feature type="domain" description="Helicase ATP-binding" evidence="10">
    <location>
        <begin position="29"/>
        <end position="189"/>
    </location>
</feature>
<dbReference type="Proteomes" id="UP000257200">
    <property type="component" value="Unplaced"/>
</dbReference>
<accession>A0A3Q1GRE8</accession>
<evidence type="ECO:0000313" key="13">
    <source>
        <dbReference type="Proteomes" id="UP000257200"/>
    </source>
</evidence>
<dbReference type="SUPFAM" id="SSF52540">
    <property type="entry name" value="P-loop containing nucleoside triphosphate hydrolases"/>
    <property type="match status" value="1"/>
</dbReference>
<dbReference type="InterPro" id="IPR011545">
    <property type="entry name" value="DEAD/DEAH_box_helicase_dom"/>
</dbReference>
<comment type="catalytic activity">
    <reaction evidence="7">
        <text>Couples ATP hydrolysis with the unwinding of duplex DNA by translocating in the 3'-5' direction.</text>
        <dbReference type="EC" id="5.6.2.4"/>
    </reaction>
</comment>
<dbReference type="STRING" id="80966.ENSAPOP00000030017"/>
<dbReference type="InterPro" id="IPR001650">
    <property type="entry name" value="Helicase_C-like"/>
</dbReference>
<evidence type="ECO:0000256" key="5">
    <source>
        <dbReference type="ARBA" id="ARBA00023235"/>
    </source>
</evidence>
<evidence type="ECO:0000313" key="12">
    <source>
        <dbReference type="Ensembl" id="ENSAPOP00000030017.1"/>
    </source>
</evidence>
<dbReference type="Ensembl" id="ENSAPOT00000032433.1">
    <property type="protein sequence ID" value="ENSAPOP00000030017.1"/>
    <property type="gene ID" value="ENSAPOG00000016303.1"/>
</dbReference>
<dbReference type="PANTHER" id="PTHR13710">
    <property type="entry name" value="DNA HELICASE RECQ FAMILY MEMBER"/>
    <property type="match status" value="1"/>
</dbReference>
<dbReference type="GO" id="GO:0000724">
    <property type="term" value="P:double-strand break repair via homologous recombination"/>
    <property type="evidence" value="ECO:0007669"/>
    <property type="project" value="TreeGrafter"/>
</dbReference>